<keyword evidence="2" id="KW-1185">Reference proteome</keyword>
<name>A0ABN7V6E2_GIGMA</name>
<evidence type="ECO:0000313" key="1">
    <source>
        <dbReference type="EMBL" id="CAG8736034.1"/>
    </source>
</evidence>
<reference evidence="1 2" key="1">
    <citation type="submission" date="2021-06" db="EMBL/GenBank/DDBJ databases">
        <authorList>
            <person name="Kallberg Y."/>
            <person name="Tangrot J."/>
            <person name="Rosling A."/>
        </authorList>
    </citation>
    <scope>NUCLEOTIDE SEQUENCE [LARGE SCALE GENOMIC DNA]</scope>
    <source>
        <strain evidence="1 2">120-4 pot B 10/14</strain>
    </source>
</reference>
<organism evidence="1 2">
    <name type="scientific">Gigaspora margarita</name>
    <dbReference type="NCBI Taxonomy" id="4874"/>
    <lineage>
        <taxon>Eukaryota</taxon>
        <taxon>Fungi</taxon>
        <taxon>Fungi incertae sedis</taxon>
        <taxon>Mucoromycota</taxon>
        <taxon>Glomeromycotina</taxon>
        <taxon>Glomeromycetes</taxon>
        <taxon>Diversisporales</taxon>
        <taxon>Gigasporaceae</taxon>
        <taxon>Gigaspora</taxon>
    </lineage>
</organism>
<accession>A0ABN7V6E2</accession>
<dbReference type="Proteomes" id="UP000789901">
    <property type="component" value="Unassembled WGS sequence"/>
</dbReference>
<protein>
    <submittedName>
        <fullName evidence="1">31577_t:CDS:1</fullName>
    </submittedName>
</protein>
<gene>
    <name evidence="1" type="ORF">GMARGA_LOCUS14868</name>
</gene>
<dbReference type="EMBL" id="CAJVQB010010036">
    <property type="protein sequence ID" value="CAG8736034.1"/>
    <property type="molecule type" value="Genomic_DNA"/>
</dbReference>
<proteinExistence type="predicted"/>
<comment type="caution">
    <text evidence="1">The sequence shown here is derived from an EMBL/GenBank/DDBJ whole genome shotgun (WGS) entry which is preliminary data.</text>
</comment>
<sequence length="43" mass="4703">MQTLEHEITYSIAPMCECRKGISVIGTSSLLLTGLNLSNLSDY</sequence>
<evidence type="ECO:0000313" key="2">
    <source>
        <dbReference type="Proteomes" id="UP000789901"/>
    </source>
</evidence>